<feature type="domain" description="TauD/TfdA-like" evidence="4">
    <location>
        <begin position="73"/>
        <end position="306"/>
    </location>
</feature>
<reference evidence="5" key="1">
    <citation type="submission" date="2016-01" db="EMBL/GenBank/DDBJ databases">
        <authorList>
            <person name="Peeters Charlotte."/>
        </authorList>
    </citation>
    <scope>NUCLEOTIDE SEQUENCE</scope>
    <source>
        <strain evidence="5">LMG 22936</strain>
    </source>
</reference>
<gene>
    <name evidence="5" type="ORF">AWB66_05329</name>
</gene>
<dbReference type="EMBL" id="FCNZ02000028">
    <property type="protein sequence ID" value="SAL76097.1"/>
    <property type="molecule type" value="Genomic_DNA"/>
</dbReference>
<dbReference type="InterPro" id="IPR042098">
    <property type="entry name" value="TauD-like_sf"/>
</dbReference>
<keyword evidence="2" id="KW-0560">Oxidoreductase</keyword>
<evidence type="ECO:0000256" key="1">
    <source>
        <dbReference type="ARBA" id="ARBA00001954"/>
    </source>
</evidence>
<organism evidence="5 6">
    <name type="scientific">Caballeronia telluris</name>
    <dbReference type="NCBI Taxonomy" id="326475"/>
    <lineage>
        <taxon>Bacteria</taxon>
        <taxon>Pseudomonadati</taxon>
        <taxon>Pseudomonadota</taxon>
        <taxon>Betaproteobacteria</taxon>
        <taxon>Burkholderiales</taxon>
        <taxon>Burkholderiaceae</taxon>
        <taxon>Caballeronia</taxon>
    </lineage>
</organism>
<evidence type="ECO:0000259" key="4">
    <source>
        <dbReference type="Pfam" id="PF02668"/>
    </source>
</evidence>
<dbReference type="GO" id="GO:0017000">
    <property type="term" value="P:antibiotic biosynthetic process"/>
    <property type="evidence" value="ECO:0007669"/>
    <property type="project" value="UniProtKB-KW"/>
</dbReference>
<keyword evidence="6" id="KW-1185">Reference proteome</keyword>
<dbReference type="InterPro" id="IPR003819">
    <property type="entry name" value="TauD/TfdA-like"/>
</dbReference>
<dbReference type="AlphaFoldDB" id="A0A158K4Q6"/>
<dbReference type="RefSeq" id="WP_159462947.1">
    <property type="nucleotide sequence ID" value="NZ_FCNZ02000028.1"/>
</dbReference>
<dbReference type="Pfam" id="PF02668">
    <property type="entry name" value="TauD"/>
    <property type="match status" value="1"/>
</dbReference>
<dbReference type="Gene3D" id="3.60.130.10">
    <property type="entry name" value="Clavaminate synthase-like"/>
    <property type="match status" value="1"/>
</dbReference>
<keyword evidence="3" id="KW-0045">Antibiotic biosynthesis</keyword>
<evidence type="ECO:0000256" key="3">
    <source>
        <dbReference type="ARBA" id="ARBA00023194"/>
    </source>
</evidence>
<keyword evidence="5" id="KW-0223">Dioxygenase</keyword>
<dbReference type="GO" id="GO:0016706">
    <property type="term" value="F:2-oxoglutarate-dependent dioxygenase activity"/>
    <property type="evidence" value="ECO:0007669"/>
    <property type="project" value="UniProtKB-ARBA"/>
</dbReference>
<evidence type="ECO:0000313" key="6">
    <source>
        <dbReference type="Proteomes" id="UP000054717"/>
    </source>
</evidence>
<protein>
    <submittedName>
        <fullName evidence="5">Taurine catabolism dioxygenase TauD, TfdA family</fullName>
    </submittedName>
</protein>
<dbReference type="PANTHER" id="PTHR10696">
    <property type="entry name" value="GAMMA-BUTYROBETAINE HYDROXYLASE-RELATED"/>
    <property type="match status" value="1"/>
</dbReference>
<dbReference type="Proteomes" id="UP000054717">
    <property type="component" value="Unassembled WGS sequence"/>
</dbReference>
<comment type="cofactor">
    <cofactor evidence="1">
        <name>Fe(2+)</name>
        <dbReference type="ChEBI" id="CHEBI:29033"/>
    </cofactor>
</comment>
<evidence type="ECO:0000313" key="5">
    <source>
        <dbReference type="EMBL" id="SAL76097.1"/>
    </source>
</evidence>
<dbReference type="SUPFAM" id="SSF51197">
    <property type="entry name" value="Clavaminate synthase-like"/>
    <property type="match status" value="1"/>
</dbReference>
<proteinExistence type="predicted"/>
<name>A0A158K4Q6_9BURK</name>
<dbReference type="PANTHER" id="PTHR10696:SF56">
    <property type="entry name" value="TAUD_TFDA-LIKE DOMAIN-CONTAINING PROTEIN"/>
    <property type="match status" value="1"/>
</dbReference>
<accession>A0A158K4Q6</accession>
<dbReference type="InterPro" id="IPR050411">
    <property type="entry name" value="AlphaKG_dependent_hydroxylases"/>
</dbReference>
<comment type="caution">
    <text evidence="5">The sequence shown here is derived from an EMBL/GenBank/DDBJ whole genome shotgun (WGS) entry which is preliminary data.</text>
</comment>
<dbReference type="STRING" id="326475.AWB66_05329"/>
<evidence type="ECO:0000256" key="2">
    <source>
        <dbReference type="ARBA" id="ARBA00023002"/>
    </source>
</evidence>
<sequence length="363" mass="40466">MIQKVASRAGWKSADLAQTESWFHRLSNEAIADFETAMRTAIASEKEMFDLDVRDFPLGEAGNAALRCVHDATQEGLGVMVLRGFPVQKHAPAHLRLLFWGLGLHMGVPRPQGKQSQFMSDVTDAGGVYRSAKGRGYNTRSKLDFHADNADIVGLMCVNAAMSGGESLIASSVHAHNVMLEERPDLVASMYEPFVFSRQGEEAPEEEPWYESPIFSVTDGQFACRHVRNHINGAQAAFPDVARLSAQQTEALDLFDAILARDDVRFAMHLEAGDLQFLNNHTQLHSRTEYEDWPEPERRRLLYRIWLAIPDAQPLAPGLRPTYKDVSTRAVRGGFRGVGITEATRAFETRMAAHHGMAMRIYG</sequence>